<dbReference type="PROSITE" id="PS00687">
    <property type="entry name" value="ALDEHYDE_DEHYDR_GLU"/>
    <property type="match status" value="1"/>
</dbReference>
<organism evidence="6 7">
    <name type="scientific">Comamonas antarctica</name>
    <dbReference type="NCBI Taxonomy" id="2743470"/>
    <lineage>
        <taxon>Bacteria</taxon>
        <taxon>Pseudomonadati</taxon>
        <taxon>Pseudomonadota</taxon>
        <taxon>Betaproteobacteria</taxon>
        <taxon>Burkholderiales</taxon>
        <taxon>Comamonadaceae</taxon>
        <taxon>Comamonas</taxon>
    </lineage>
</organism>
<dbReference type="Pfam" id="PF00171">
    <property type="entry name" value="Aldedh"/>
    <property type="match status" value="1"/>
</dbReference>
<dbReference type="KEGG" id="aant:HUK68_05615"/>
<dbReference type="SUPFAM" id="SSF53720">
    <property type="entry name" value="ALDH-like"/>
    <property type="match status" value="1"/>
</dbReference>
<protein>
    <submittedName>
        <fullName evidence="6">NAD-dependent succinate-semialdehyde dehydrogenase</fullName>
    </submittedName>
</protein>
<evidence type="ECO:0000256" key="2">
    <source>
        <dbReference type="ARBA" id="ARBA00023002"/>
    </source>
</evidence>
<dbReference type="InterPro" id="IPR015590">
    <property type="entry name" value="Aldehyde_DH_dom"/>
</dbReference>
<dbReference type="PANTHER" id="PTHR43353:SF5">
    <property type="entry name" value="SUCCINATE-SEMIALDEHYDE DEHYDROGENASE, MITOCHONDRIAL"/>
    <property type="match status" value="1"/>
</dbReference>
<dbReference type="FunFam" id="3.40.605.10:FF:000005">
    <property type="entry name" value="Succinate-semialdehyde dehydrogenase I"/>
    <property type="match status" value="1"/>
</dbReference>
<proteinExistence type="inferred from homology"/>
<comment type="similarity">
    <text evidence="1 4">Belongs to the aldehyde dehydrogenase family.</text>
</comment>
<dbReference type="EMBL" id="CP054840">
    <property type="protein sequence ID" value="QKV52424.1"/>
    <property type="molecule type" value="Genomic_DNA"/>
</dbReference>
<feature type="domain" description="Aldehyde dehydrogenase" evidence="5">
    <location>
        <begin position="24"/>
        <end position="475"/>
    </location>
</feature>
<keyword evidence="2 4" id="KW-0560">Oxidoreductase</keyword>
<dbReference type="InterPro" id="IPR016160">
    <property type="entry name" value="Ald_DH_CS_CYS"/>
</dbReference>
<dbReference type="GO" id="GO:0004777">
    <property type="term" value="F:succinate-semialdehyde dehydrogenase (NAD+) activity"/>
    <property type="evidence" value="ECO:0007669"/>
    <property type="project" value="TreeGrafter"/>
</dbReference>
<dbReference type="Proteomes" id="UP000509579">
    <property type="component" value="Chromosome"/>
</dbReference>
<dbReference type="Gene3D" id="3.40.309.10">
    <property type="entry name" value="Aldehyde Dehydrogenase, Chain A, domain 2"/>
    <property type="match status" value="1"/>
</dbReference>
<sequence>MTHLTRQELQQTHCFINGAWMGAGQQLPVHNPATGQLIARVPRCDGTQARTAIEAAHAAGTGWAATPAGQRARLLRRWFELIVAHTEELAQILTEEMGKPLAEARAEIGYGAAYVEWFAEEARRIHGDVIESGRPGSTFVVVKRPVGVVAAITPWNFPCAMLARKLAPALAAGCTVVAKPAEQTPLSALALARLAELAGVPAGVINVVTGDPVAIGAQLCANPLVRKISFTGSTHVGKLLIRQSADTVKRLSMELGGNAPFIVFDDADLDLAVTGAMHSKFRNAGQTCVCANRIYVQAGVYDRFLEKFVARVRALTVGNGLEAVDIGPLIDARAVAKAALHVRDAVDQGARVLVGGGAHALGGNFFAPTVLADVRADMLITREETFGPVAPVIRFESESEVLAQSNDSDFGLAGYFYSADPARVARVAQALECGMVGINTGLISSEVAPFGGIKQSGYGREGSHYGIDDYLSIKSLCHGDLN</sequence>
<dbReference type="FunFam" id="3.40.309.10:FF:000004">
    <property type="entry name" value="Succinate-semialdehyde dehydrogenase I"/>
    <property type="match status" value="1"/>
</dbReference>
<feature type="active site" evidence="3">
    <location>
        <position position="254"/>
    </location>
</feature>
<dbReference type="Gene3D" id="3.40.605.10">
    <property type="entry name" value="Aldehyde Dehydrogenase, Chain A, domain 1"/>
    <property type="match status" value="1"/>
</dbReference>
<dbReference type="GO" id="GO:0009450">
    <property type="term" value="P:gamma-aminobutyric acid catabolic process"/>
    <property type="evidence" value="ECO:0007669"/>
    <property type="project" value="InterPro"/>
</dbReference>
<dbReference type="InterPro" id="IPR010102">
    <property type="entry name" value="Succ_semiAld_DH"/>
</dbReference>
<name>A0A6N1WYY6_9BURK</name>
<evidence type="ECO:0000256" key="4">
    <source>
        <dbReference type="RuleBase" id="RU003345"/>
    </source>
</evidence>
<dbReference type="PANTHER" id="PTHR43353">
    <property type="entry name" value="SUCCINATE-SEMIALDEHYDE DEHYDROGENASE, MITOCHONDRIAL"/>
    <property type="match status" value="1"/>
</dbReference>
<evidence type="ECO:0000256" key="1">
    <source>
        <dbReference type="ARBA" id="ARBA00009986"/>
    </source>
</evidence>
<dbReference type="InterPro" id="IPR016161">
    <property type="entry name" value="Ald_DH/histidinol_DH"/>
</dbReference>
<dbReference type="AlphaFoldDB" id="A0A6N1WYY6"/>
<dbReference type="InterPro" id="IPR016162">
    <property type="entry name" value="Ald_DH_N"/>
</dbReference>
<dbReference type="InterPro" id="IPR016163">
    <property type="entry name" value="Ald_DH_C"/>
</dbReference>
<dbReference type="InterPro" id="IPR050740">
    <property type="entry name" value="Aldehyde_DH_Superfamily"/>
</dbReference>
<evidence type="ECO:0000256" key="3">
    <source>
        <dbReference type="PROSITE-ProRule" id="PRU10007"/>
    </source>
</evidence>
<accession>A0A6N1WYY6</accession>
<reference evidence="6 7" key="1">
    <citation type="submission" date="2020-06" db="EMBL/GenBank/DDBJ databases">
        <title>Acidovorax antarctica sp. nov., isolated from Corinth ice sheet soil, Antarctic Fields Peninsula.</title>
        <authorList>
            <person name="Xu Q."/>
            <person name="Peng F."/>
        </authorList>
    </citation>
    <scope>NUCLEOTIDE SEQUENCE [LARGE SCALE GENOMIC DNA]</scope>
    <source>
        <strain evidence="6 7">16-35-5</strain>
    </source>
</reference>
<gene>
    <name evidence="6" type="ORF">HUK68_05615</name>
</gene>
<evidence type="ECO:0000313" key="7">
    <source>
        <dbReference type="Proteomes" id="UP000509579"/>
    </source>
</evidence>
<dbReference type="CDD" id="cd07103">
    <property type="entry name" value="ALDH_F5_SSADH_GabD"/>
    <property type="match status" value="1"/>
</dbReference>
<dbReference type="InterPro" id="IPR029510">
    <property type="entry name" value="Ald_DH_CS_GLU"/>
</dbReference>
<keyword evidence="7" id="KW-1185">Reference proteome</keyword>
<evidence type="ECO:0000259" key="5">
    <source>
        <dbReference type="Pfam" id="PF00171"/>
    </source>
</evidence>
<evidence type="ECO:0000313" key="6">
    <source>
        <dbReference type="EMBL" id="QKV52424.1"/>
    </source>
</evidence>
<dbReference type="NCBIfam" id="TIGR01780">
    <property type="entry name" value="SSADH"/>
    <property type="match status" value="1"/>
</dbReference>
<dbReference type="PROSITE" id="PS00070">
    <property type="entry name" value="ALDEHYDE_DEHYDR_CYS"/>
    <property type="match status" value="1"/>
</dbReference>
<dbReference type="RefSeq" id="WP_175503305.1">
    <property type="nucleotide sequence ID" value="NZ_CP054840.1"/>
</dbReference>